<dbReference type="Pfam" id="PF03551">
    <property type="entry name" value="PadR"/>
    <property type="match status" value="1"/>
</dbReference>
<sequence>MQSNEFIKGTIRTIILRLLAQQKQMYGYEITQRVAQLSQDEIKLTYGALYPTLYKLEAEGLLVTTTEIVDNRARKYYALTPEGKKLAKVKVSELQRFTEILSAILTDAPKTKMTLKWQS</sequence>
<keyword evidence="3" id="KW-1185">Reference proteome</keyword>
<dbReference type="InterPro" id="IPR036388">
    <property type="entry name" value="WH-like_DNA-bd_sf"/>
</dbReference>
<dbReference type="InterPro" id="IPR036390">
    <property type="entry name" value="WH_DNA-bd_sf"/>
</dbReference>
<dbReference type="AlphaFoldDB" id="A0AAP2GHB6"/>
<dbReference type="InterPro" id="IPR005149">
    <property type="entry name" value="Tscrpt_reg_PadR_N"/>
</dbReference>
<dbReference type="Proteomes" id="UP001319200">
    <property type="component" value="Unassembled WGS sequence"/>
</dbReference>
<dbReference type="PANTHER" id="PTHR33169:SF14">
    <property type="entry name" value="TRANSCRIPTIONAL REGULATOR RV3488"/>
    <property type="match status" value="1"/>
</dbReference>
<organism evidence="2 3">
    <name type="scientific">Chryseosolibacter histidini</name>
    <dbReference type="NCBI Taxonomy" id="2782349"/>
    <lineage>
        <taxon>Bacteria</taxon>
        <taxon>Pseudomonadati</taxon>
        <taxon>Bacteroidota</taxon>
        <taxon>Cytophagia</taxon>
        <taxon>Cytophagales</taxon>
        <taxon>Chryseotaleaceae</taxon>
        <taxon>Chryseosolibacter</taxon>
    </lineage>
</organism>
<evidence type="ECO:0000313" key="2">
    <source>
        <dbReference type="EMBL" id="MBT1695871.1"/>
    </source>
</evidence>
<name>A0AAP2GHB6_9BACT</name>
<accession>A0AAP2GHB6</accession>
<dbReference type="SUPFAM" id="SSF46785">
    <property type="entry name" value="Winged helix' DNA-binding domain"/>
    <property type="match status" value="1"/>
</dbReference>
<evidence type="ECO:0000313" key="3">
    <source>
        <dbReference type="Proteomes" id="UP001319200"/>
    </source>
</evidence>
<dbReference type="Gene3D" id="1.10.10.10">
    <property type="entry name" value="Winged helix-like DNA-binding domain superfamily/Winged helix DNA-binding domain"/>
    <property type="match status" value="1"/>
</dbReference>
<protein>
    <submittedName>
        <fullName evidence="2">Helix-turn-helix transcriptional regulator</fullName>
    </submittedName>
</protein>
<proteinExistence type="predicted"/>
<feature type="domain" description="Transcription regulator PadR N-terminal" evidence="1">
    <location>
        <begin position="15"/>
        <end position="86"/>
    </location>
</feature>
<reference evidence="2 3" key="1">
    <citation type="submission" date="2021-05" db="EMBL/GenBank/DDBJ databases">
        <title>A Polyphasic approach of four new species of the genus Ohtaekwangia: Ohtaekwangia histidinii sp. nov., Ohtaekwangia cretensis sp. nov., Ohtaekwangia indiensis sp. nov., Ohtaekwangia reichenbachii sp. nov. from diverse environment.</title>
        <authorList>
            <person name="Octaviana S."/>
        </authorList>
    </citation>
    <scope>NUCLEOTIDE SEQUENCE [LARGE SCALE GENOMIC DNA]</scope>
    <source>
        <strain evidence="2 3">PWU4</strain>
    </source>
</reference>
<evidence type="ECO:0000259" key="1">
    <source>
        <dbReference type="Pfam" id="PF03551"/>
    </source>
</evidence>
<dbReference type="InterPro" id="IPR052509">
    <property type="entry name" value="Metal_resp_DNA-bind_regulator"/>
</dbReference>
<comment type="caution">
    <text evidence="2">The sequence shown here is derived from an EMBL/GenBank/DDBJ whole genome shotgun (WGS) entry which is preliminary data.</text>
</comment>
<dbReference type="RefSeq" id="WP_254160637.1">
    <property type="nucleotide sequence ID" value="NZ_JAHESF010000002.1"/>
</dbReference>
<dbReference type="PANTHER" id="PTHR33169">
    <property type="entry name" value="PADR-FAMILY TRANSCRIPTIONAL REGULATOR"/>
    <property type="match status" value="1"/>
</dbReference>
<gene>
    <name evidence="2" type="ORF">KK083_03210</name>
</gene>
<dbReference type="EMBL" id="JAHESF010000002">
    <property type="protein sequence ID" value="MBT1695871.1"/>
    <property type="molecule type" value="Genomic_DNA"/>
</dbReference>